<accession>A0A3G6RU18</accession>
<dbReference type="Proteomes" id="UP000236262">
    <property type="component" value="Unassembled WGS sequence"/>
</dbReference>
<dbReference type="EMBL" id="PPEH01000013">
    <property type="protein sequence ID" value="PNW11411.1"/>
    <property type="molecule type" value="Genomic_DNA"/>
</dbReference>
<evidence type="ECO:0000256" key="1">
    <source>
        <dbReference type="SAM" id="SignalP"/>
    </source>
</evidence>
<evidence type="ECO:0000313" key="3">
    <source>
        <dbReference type="EMBL" id="PNW11411.1"/>
    </source>
</evidence>
<feature type="chain" id="PRO_5044594112" description="Outer membrane protein beta-barrel domain-containing protein" evidence="1">
    <location>
        <begin position="21"/>
        <end position="210"/>
    </location>
</feature>
<reference evidence="2 5" key="2">
    <citation type="submission" date="2018-11" db="EMBL/GenBank/DDBJ databases">
        <title>Proposal to divide the Flavobacteriaceae and reorganize its genera based on Amino Acid Identity values calculated from whole genome sequences.</title>
        <authorList>
            <person name="Nicholson A.C."/>
            <person name="Gulvik C.A."/>
            <person name="Whitney A.M."/>
            <person name="Humrighouse B.W."/>
            <person name="Bell M."/>
            <person name="Holmes B."/>
            <person name="Steigerwalt A.G."/>
            <person name="Villarma A."/>
            <person name="Sheth M."/>
            <person name="Batra D."/>
            <person name="Pryor J."/>
            <person name="Bernardet J.-F."/>
            <person name="Hugo C."/>
            <person name="Kampfer P."/>
            <person name="Newman J."/>
            <person name="McQuiston J.R."/>
        </authorList>
    </citation>
    <scope>NUCLEOTIDE SEQUENCE [LARGE SCALE GENOMIC DNA]</scope>
    <source>
        <strain evidence="2 5">KC_1864</strain>
    </source>
</reference>
<dbReference type="RefSeq" id="WP_103293999.1">
    <property type="nucleotide sequence ID" value="NZ_CP033924.1"/>
</dbReference>
<evidence type="ECO:0000313" key="5">
    <source>
        <dbReference type="Proteomes" id="UP000279972"/>
    </source>
</evidence>
<dbReference type="AlphaFoldDB" id="A0A3G6RU18"/>
<dbReference type="Proteomes" id="UP000279972">
    <property type="component" value="Chromosome"/>
</dbReference>
<proteinExistence type="predicted"/>
<protein>
    <recommendedName>
        <fullName evidence="6">Outer membrane protein beta-barrel domain-containing protein</fullName>
    </recommendedName>
</protein>
<evidence type="ECO:0000313" key="2">
    <source>
        <dbReference type="EMBL" id="AZA80452.1"/>
    </source>
</evidence>
<dbReference type="EMBL" id="CP033924">
    <property type="protein sequence ID" value="AZA80452.1"/>
    <property type="molecule type" value="Genomic_DNA"/>
</dbReference>
<feature type="signal peptide" evidence="1">
    <location>
        <begin position="1"/>
        <end position="20"/>
    </location>
</feature>
<evidence type="ECO:0000313" key="4">
    <source>
        <dbReference type="Proteomes" id="UP000236262"/>
    </source>
</evidence>
<evidence type="ECO:0008006" key="6">
    <source>
        <dbReference type="Google" id="ProtNLM"/>
    </source>
</evidence>
<name>A0A3G6RU18_CHRLC</name>
<dbReference type="KEGG" id="clac:EG342_00300"/>
<reference evidence="3 4" key="1">
    <citation type="submission" date="2018-01" db="EMBL/GenBank/DDBJ databases">
        <title>Draft genome sequences of Chryseobacterium lactis NCTC11390, Chryseobacterium oncorhynchi 701B-08, and Chryseobacterium viscerum 687B-08.</title>
        <authorList>
            <person name="Jeong J.-J."/>
            <person name="Lee Y.J."/>
            <person name="Park B."/>
            <person name="Choi I.-G."/>
            <person name="Kim K.D."/>
        </authorList>
    </citation>
    <scope>NUCLEOTIDE SEQUENCE [LARGE SCALE GENOMIC DNA]</scope>
    <source>
        <strain evidence="3 4">NCTC11390</strain>
    </source>
</reference>
<keyword evidence="1" id="KW-0732">Signal</keyword>
<organism evidence="3 4">
    <name type="scientific">Chryseobacterium lactis</name>
    <dbReference type="NCBI Taxonomy" id="1241981"/>
    <lineage>
        <taxon>Bacteria</taxon>
        <taxon>Pseudomonadati</taxon>
        <taxon>Bacteroidota</taxon>
        <taxon>Flavobacteriia</taxon>
        <taxon>Flavobacteriales</taxon>
        <taxon>Weeksellaceae</taxon>
        <taxon>Chryseobacterium group</taxon>
        <taxon>Chryseobacterium</taxon>
    </lineage>
</organism>
<keyword evidence="5" id="KW-1185">Reference proteome</keyword>
<dbReference type="OrthoDB" id="1242390at2"/>
<gene>
    <name evidence="3" type="ORF">C1637_23035</name>
    <name evidence="2" type="ORF">EG342_00300</name>
</gene>
<sequence>MKTIAFYIFTLISIQVAAQATEINNEDKRSLIEAGSFFNFSPMKAKQIPGFYVGYWYRYPIDESKTHLEIGGNFNYSTSLYSFNYGKNGTLYPMQSKETIVNLGIRMVKEYPVKNNKIEWVSELSFHTLFLNGKDIPDSEPVKNDNDGISFNVDAESVSSLKFGQGIRFWKNNLGIGIQFSYMPYRLWYKTVVPKGFNTFSIETGLNFKF</sequence>